<keyword evidence="4" id="KW-0547">Nucleotide-binding</keyword>
<accession>A0A0P9LNN6</accession>
<dbReference type="EMBL" id="LJQA01000920">
    <property type="protein sequence ID" value="KPW79714.1"/>
    <property type="molecule type" value="Genomic_DNA"/>
</dbReference>
<keyword evidence="4" id="KW-0067">ATP-binding</keyword>
<comment type="caution">
    <text evidence="4">The sequence shown here is derived from an EMBL/GenBank/DDBJ whole genome shotgun (WGS) entry which is preliminary data.</text>
</comment>
<dbReference type="GO" id="GO:0016887">
    <property type="term" value="F:ATP hydrolysis activity"/>
    <property type="evidence" value="ECO:0007669"/>
    <property type="project" value="InterPro"/>
</dbReference>
<dbReference type="GO" id="GO:0005524">
    <property type="term" value="F:ATP binding"/>
    <property type="evidence" value="ECO:0007669"/>
    <property type="project" value="UniProtKB-KW"/>
</dbReference>
<reference evidence="4 5" key="1">
    <citation type="submission" date="2015-09" db="EMBL/GenBank/DDBJ databases">
        <title>Genome announcement of multiple Pseudomonas syringae strains.</title>
        <authorList>
            <person name="Thakur S."/>
            <person name="Wang P.W."/>
            <person name="Gong Y."/>
            <person name="Weir B.S."/>
            <person name="Guttman D.S."/>
        </authorList>
    </citation>
    <scope>NUCLEOTIDE SEQUENCE [LARGE SCALE GENOMIC DNA]</scope>
    <source>
        <strain evidence="4 5">ICMP17524</strain>
    </source>
</reference>
<proteinExistence type="inferred from homology"/>
<comment type="similarity">
    <text evidence="1">Belongs to the ABC transporter superfamily.</text>
</comment>
<dbReference type="SUPFAM" id="SSF52540">
    <property type="entry name" value="P-loop containing nucleoside triphosphate hydrolases"/>
    <property type="match status" value="1"/>
</dbReference>
<organism evidence="4 5">
    <name type="scientific">Pseudomonas syringae pv. cerasicola</name>
    <dbReference type="NCBI Taxonomy" id="264451"/>
    <lineage>
        <taxon>Bacteria</taxon>
        <taxon>Pseudomonadati</taxon>
        <taxon>Pseudomonadota</taxon>
        <taxon>Gammaproteobacteria</taxon>
        <taxon>Pseudomonadales</taxon>
        <taxon>Pseudomonadaceae</taxon>
        <taxon>Pseudomonas</taxon>
        <taxon>Pseudomonas syringae</taxon>
    </lineage>
</organism>
<feature type="non-terminal residue" evidence="4">
    <location>
        <position position="115"/>
    </location>
</feature>
<dbReference type="AlphaFoldDB" id="A0A0P9LNN6"/>
<evidence type="ECO:0000256" key="1">
    <source>
        <dbReference type="ARBA" id="ARBA00005417"/>
    </source>
</evidence>
<protein>
    <submittedName>
        <fullName evidence="4">Cation ABC transporter ATP-binding protein</fullName>
    </submittedName>
</protein>
<dbReference type="Proteomes" id="UP000050356">
    <property type="component" value="Unassembled WGS sequence"/>
</dbReference>
<name>A0A0P9LNN6_PSESX</name>
<dbReference type="InterPro" id="IPR003439">
    <property type="entry name" value="ABC_transporter-like_ATP-bd"/>
</dbReference>
<feature type="domain" description="ABC transporter" evidence="3">
    <location>
        <begin position="79"/>
        <end position="114"/>
    </location>
</feature>
<gene>
    <name evidence="4" type="ORF">ALO50_04941</name>
</gene>
<evidence type="ECO:0000259" key="3">
    <source>
        <dbReference type="Pfam" id="PF00005"/>
    </source>
</evidence>
<dbReference type="Pfam" id="PF00005">
    <property type="entry name" value="ABC_tran"/>
    <property type="match status" value="1"/>
</dbReference>
<dbReference type="PANTHER" id="PTHR42734:SF5">
    <property type="entry name" value="IRON TRANSPORT SYSTEM ATP-BINDING PROTEIN HI_0361-RELATED"/>
    <property type="match status" value="1"/>
</dbReference>
<evidence type="ECO:0000256" key="2">
    <source>
        <dbReference type="ARBA" id="ARBA00022448"/>
    </source>
</evidence>
<dbReference type="InterPro" id="IPR050153">
    <property type="entry name" value="Metal_Ion_Import_ABC"/>
</dbReference>
<keyword evidence="2" id="KW-0813">Transport</keyword>
<evidence type="ECO:0000313" key="4">
    <source>
        <dbReference type="EMBL" id="KPW79714.1"/>
    </source>
</evidence>
<dbReference type="PANTHER" id="PTHR42734">
    <property type="entry name" value="METAL TRANSPORT SYSTEM ATP-BINDING PROTEIN TM_0124-RELATED"/>
    <property type="match status" value="1"/>
</dbReference>
<dbReference type="Gene3D" id="3.40.50.300">
    <property type="entry name" value="P-loop containing nucleotide triphosphate hydrolases"/>
    <property type="match status" value="1"/>
</dbReference>
<dbReference type="InterPro" id="IPR027417">
    <property type="entry name" value="P-loop_NTPase"/>
</dbReference>
<evidence type="ECO:0000313" key="5">
    <source>
        <dbReference type="Proteomes" id="UP000050356"/>
    </source>
</evidence>
<sequence length="115" mass="11890">MRSVCNTVTNSCRLLSRENSFCLDSRLRAGPIGLEAGPVFSCGADIALAGHRLVGGHSMSAAIALENLTVAYERRPAVHHISGRFESGSLTAIVGPNGAGKSTLIKAIAGTMKPA</sequence>